<protein>
    <submittedName>
        <fullName evidence="5">Helix-turn-helix domain-containing protein</fullName>
    </submittedName>
</protein>
<keyword evidence="3" id="KW-0804">Transcription</keyword>
<dbReference type="InterPro" id="IPR018060">
    <property type="entry name" value="HTH_AraC"/>
</dbReference>
<proteinExistence type="predicted"/>
<dbReference type="InterPro" id="IPR050204">
    <property type="entry name" value="AraC_XylS_family_regulators"/>
</dbReference>
<evidence type="ECO:0000313" key="5">
    <source>
        <dbReference type="EMBL" id="MFD1047834.1"/>
    </source>
</evidence>
<comment type="caution">
    <text evidence="5">The sequence shown here is derived from an EMBL/GenBank/DDBJ whole genome shotgun (WGS) entry which is preliminary data.</text>
</comment>
<dbReference type="InterPro" id="IPR009057">
    <property type="entry name" value="Homeodomain-like_sf"/>
</dbReference>
<dbReference type="PROSITE" id="PS01124">
    <property type="entry name" value="HTH_ARAC_FAMILY_2"/>
    <property type="match status" value="1"/>
</dbReference>
<evidence type="ECO:0000256" key="1">
    <source>
        <dbReference type="ARBA" id="ARBA00023015"/>
    </source>
</evidence>
<keyword evidence="6" id="KW-1185">Reference proteome</keyword>
<reference evidence="6" key="1">
    <citation type="journal article" date="2019" name="Int. J. Syst. Evol. Microbiol.">
        <title>The Global Catalogue of Microorganisms (GCM) 10K type strain sequencing project: providing services to taxonomists for standard genome sequencing and annotation.</title>
        <authorList>
            <consortium name="The Broad Institute Genomics Platform"/>
            <consortium name="The Broad Institute Genome Sequencing Center for Infectious Disease"/>
            <person name="Wu L."/>
            <person name="Ma J."/>
        </authorList>
    </citation>
    <scope>NUCLEOTIDE SEQUENCE [LARGE SCALE GENOMIC DNA]</scope>
    <source>
        <strain evidence="6">JCM 31486</strain>
    </source>
</reference>
<evidence type="ECO:0000259" key="4">
    <source>
        <dbReference type="PROSITE" id="PS01124"/>
    </source>
</evidence>
<evidence type="ECO:0000313" key="6">
    <source>
        <dbReference type="Proteomes" id="UP001597045"/>
    </source>
</evidence>
<dbReference type="PANTHER" id="PTHR46796:SF15">
    <property type="entry name" value="BLL1074 PROTEIN"/>
    <property type="match status" value="1"/>
</dbReference>
<dbReference type="Gene3D" id="1.10.10.60">
    <property type="entry name" value="Homeodomain-like"/>
    <property type="match status" value="1"/>
</dbReference>
<organism evidence="5 6">
    <name type="scientific">Kibdelosporangium lantanae</name>
    <dbReference type="NCBI Taxonomy" id="1497396"/>
    <lineage>
        <taxon>Bacteria</taxon>
        <taxon>Bacillati</taxon>
        <taxon>Actinomycetota</taxon>
        <taxon>Actinomycetes</taxon>
        <taxon>Pseudonocardiales</taxon>
        <taxon>Pseudonocardiaceae</taxon>
        <taxon>Kibdelosporangium</taxon>
    </lineage>
</organism>
<feature type="domain" description="HTH araC/xylS-type" evidence="4">
    <location>
        <begin position="129"/>
        <end position="229"/>
    </location>
</feature>
<gene>
    <name evidence="5" type="ORF">ACFQ1S_20995</name>
</gene>
<dbReference type="Proteomes" id="UP001597045">
    <property type="component" value="Unassembled WGS sequence"/>
</dbReference>
<keyword evidence="2" id="KW-0238">DNA-binding</keyword>
<dbReference type="SMART" id="SM00342">
    <property type="entry name" value="HTH_ARAC"/>
    <property type="match status" value="1"/>
</dbReference>
<name>A0ABW3MDX7_9PSEU</name>
<sequence>MAGFADQADDLVDMQVIPFPAITLVIDLGDGVVVNDVTGSVVAGMAPGVVRGHGRAIECLQIRLSPVVAHRVLGSPADLSGIVITLEDLWGRAGLRMQEQLRAASSWAARFAIAEEALEGRYELGRAVDPEVAYLWQRMVTNRGRVRVEALAESVGWSRTRMWSRFNDQIGLGPKRAAQLIRFDNAAHRLATGESAATVAAETGYADQSHLNREVMSFTGITPTAIAAAPWLAVDEVAWAGTGTPR</sequence>
<dbReference type="SUPFAM" id="SSF46689">
    <property type="entry name" value="Homeodomain-like"/>
    <property type="match status" value="1"/>
</dbReference>
<dbReference type="EMBL" id="JBHTIS010001272">
    <property type="protein sequence ID" value="MFD1047834.1"/>
    <property type="molecule type" value="Genomic_DNA"/>
</dbReference>
<dbReference type="PANTHER" id="PTHR46796">
    <property type="entry name" value="HTH-TYPE TRANSCRIPTIONAL ACTIVATOR RHAS-RELATED"/>
    <property type="match status" value="1"/>
</dbReference>
<keyword evidence="1" id="KW-0805">Transcription regulation</keyword>
<accession>A0ABW3MDX7</accession>
<dbReference type="Pfam" id="PF12833">
    <property type="entry name" value="HTH_18"/>
    <property type="match status" value="1"/>
</dbReference>
<evidence type="ECO:0000256" key="2">
    <source>
        <dbReference type="ARBA" id="ARBA00023125"/>
    </source>
</evidence>
<evidence type="ECO:0000256" key="3">
    <source>
        <dbReference type="ARBA" id="ARBA00023163"/>
    </source>
</evidence>